<name>A0AA44DBE8_STRE0</name>
<dbReference type="RefSeq" id="WP_168437549.1">
    <property type="nucleotide sequence ID" value="NZ_JAAXOU010000019.1"/>
</dbReference>
<comment type="caution">
    <text evidence="1">The sequence shown here is derived from an EMBL/GenBank/DDBJ whole genome shotgun (WGS) entry which is preliminary data.</text>
</comment>
<dbReference type="Proteomes" id="UP000570003">
    <property type="component" value="Unassembled WGS sequence"/>
</dbReference>
<organism evidence="1 2">
    <name type="scientific">Streptomyces somaliensis (strain ATCC 33201 / DSM 40738 / JCM 12659 / KCTC 9044 / NCTC 11332 / NRRL B-12077 / IP 733)</name>
    <dbReference type="NCBI Taxonomy" id="1134445"/>
    <lineage>
        <taxon>Bacteria</taxon>
        <taxon>Bacillati</taxon>
        <taxon>Actinomycetota</taxon>
        <taxon>Actinomycetes</taxon>
        <taxon>Kitasatosporales</taxon>
        <taxon>Streptomycetaceae</taxon>
        <taxon>Streptomyces</taxon>
    </lineage>
</organism>
<proteinExistence type="predicted"/>
<evidence type="ECO:0000313" key="1">
    <source>
        <dbReference type="EMBL" id="NKY13275.1"/>
    </source>
</evidence>
<dbReference type="AlphaFoldDB" id="A0AA44DBE8"/>
<keyword evidence="2" id="KW-1185">Reference proteome</keyword>
<dbReference type="EMBL" id="JAAXOU010000019">
    <property type="protein sequence ID" value="NKY13275.1"/>
    <property type="molecule type" value="Genomic_DNA"/>
</dbReference>
<accession>A0AA44DBE8</accession>
<protein>
    <submittedName>
        <fullName evidence="1">Uncharacterized protein</fullName>
    </submittedName>
</protein>
<evidence type="ECO:0000313" key="2">
    <source>
        <dbReference type="Proteomes" id="UP000570003"/>
    </source>
</evidence>
<gene>
    <name evidence="1" type="ORF">HGA06_03545</name>
</gene>
<sequence length="109" mass="11867">MRVDEKDGLQLNTLRNEANIDALHYAREGSRPLSNAKPLRIPGVASSAVGDDGALLSMNCPSTKVGYLVVTVRVGDREKSPENSTEQRRNIEAFLRGYIPGLIQVKCTG</sequence>
<reference evidence="1 2" key="1">
    <citation type="submission" date="2020-04" db="EMBL/GenBank/DDBJ databases">
        <title>MicrobeNet Type strains.</title>
        <authorList>
            <person name="Nicholson A.C."/>
        </authorList>
    </citation>
    <scope>NUCLEOTIDE SEQUENCE [LARGE SCALE GENOMIC DNA]</scope>
    <source>
        <strain evidence="1 2">DSM 40738</strain>
    </source>
</reference>